<keyword evidence="4 13" id="KW-0812">Transmembrane</keyword>
<dbReference type="GO" id="GO:0004674">
    <property type="term" value="F:protein serine/threonine kinase activity"/>
    <property type="evidence" value="ECO:0007669"/>
    <property type="project" value="UniProtKB-KW"/>
</dbReference>
<evidence type="ECO:0000256" key="14">
    <source>
        <dbReference type="SAM" id="SignalP"/>
    </source>
</evidence>
<evidence type="ECO:0000313" key="18">
    <source>
        <dbReference type="Proteomes" id="UP000604825"/>
    </source>
</evidence>
<keyword evidence="9" id="KW-0067">ATP-binding</keyword>
<dbReference type="SUPFAM" id="SSF56112">
    <property type="entry name" value="Protein kinase-like (PK-like)"/>
    <property type="match status" value="1"/>
</dbReference>
<keyword evidence="12" id="KW-0325">Glycoprotein</keyword>
<sequence length="604" mass="66366">MASVLFIVLSFLLVLPSATAIGQVCGNAGNYTANGTYQSNLASLVAAVSTSISSSAQLFANATAGQAPDAVYALALCRGDITSNLTGCATCVNNSFAYAQKMCPYAKAASVYDDDCLVGFSSSNILVPANNITRDMSTLFQYWNPTSITGDATVVAADVNDLLTQTARVAATSPSRFATAFMDASSSSIPTLYSLAQCTPDLSAGDCLACLQRIVGVVNATTSVRLGGRVLVLRCNFRFENMMFYEGAPTKRITPSSSGPPASPFPAPTTNKRMKPWVIAVSVAPPLAVVALCFIFYCRWRRRRYRKGRPRLRRKPTHNRLRGGEEPDWEMEENLSEFSVFDFHQILEATNNFSEENKLGEGGFGPVYKGQFPEGVEIAVKRLASHSGQGFIEFKNEVQLIAKLQHTNLVRLLGCCSQEEEKILVYEYLPNKSLDFFIFDEDRKSLLDWNKRLAIIEGTAEGLLYLHKHSRLRVIHRDLKPSNILLDNEMNPKISDFGLAKIFSSNNNEGSTTRRVVGTYGYMAPEYASGGLFSIKSDVFSFGVLILEIISGKRNSGIHDCGDFINILGYCSHPSPYGKATDFLKQVDAQTTKERWYLCLRANT</sequence>
<dbReference type="Proteomes" id="UP000604825">
    <property type="component" value="Unassembled WGS sequence"/>
</dbReference>
<dbReference type="PROSITE" id="PS51473">
    <property type="entry name" value="GNK2"/>
    <property type="match status" value="2"/>
</dbReference>
<evidence type="ECO:0000256" key="6">
    <source>
        <dbReference type="ARBA" id="ARBA00022737"/>
    </source>
</evidence>
<dbReference type="SMART" id="SM00220">
    <property type="entry name" value="S_TKc"/>
    <property type="match status" value="1"/>
</dbReference>
<evidence type="ECO:0000256" key="4">
    <source>
        <dbReference type="ARBA" id="ARBA00022692"/>
    </source>
</evidence>
<evidence type="ECO:0000256" key="8">
    <source>
        <dbReference type="ARBA" id="ARBA00022777"/>
    </source>
</evidence>
<keyword evidence="2" id="KW-0723">Serine/threonine-protein kinase</keyword>
<keyword evidence="18" id="KW-1185">Reference proteome</keyword>
<dbReference type="FunFam" id="3.30.200.20:FF:000142">
    <property type="entry name" value="Cysteine-rich receptor-like protein kinase 10"/>
    <property type="match status" value="1"/>
</dbReference>
<feature type="domain" description="Gnk2-homologous" evidence="16">
    <location>
        <begin position="136"/>
        <end position="244"/>
    </location>
</feature>
<organism evidence="17 18">
    <name type="scientific">Miscanthus lutarioriparius</name>
    <dbReference type="NCBI Taxonomy" id="422564"/>
    <lineage>
        <taxon>Eukaryota</taxon>
        <taxon>Viridiplantae</taxon>
        <taxon>Streptophyta</taxon>
        <taxon>Embryophyta</taxon>
        <taxon>Tracheophyta</taxon>
        <taxon>Spermatophyta</taxon>
        <taxon>Magnoliopsida</taxon>
        <taxon>Liliopsida</taxon>
        <taxon>Poales</taxon>
        <taxon>Poaceae</taxon>
        <taxon>PACMAD clade</taxon>
        <taxon>Panicoideae</taxon>
        <taxon>Andropogonodae</taxon>
        <taxon>Andropogoneae</taxon>
        <taxon>Saccharinae</taxon>
        <taxon>Miscanthus</taxon>
    </lineage>
</organism>
<dbReference type="CDD" id="cd23509">
    <property type="entry name" value="Gnk2-like"/>
    <property type="match status" value="2"/>
</dbReference>
<evidence type="ECO:0000256" key="11">
    <source>
        <dbReference type="ARBA" id="ARBA00023136"/>
    </source>
</evidence>
<evidence type="ECO:0000259" key="15">
    <source>
        <dbReference type="PROSITE" id="PS50011"/>
    </source>
</evidence>
<dbReference type="InterPro" id="IPR011009">
    <property type="entry name" value="Kinase-like_dom_sf"/>
</dbReference>
<feature type="chain" id="PRO_5032764289" description="Cysteine-rich receptor-like protein kinase 10" evidence="14">
    <location>
        <begin position="21"/>
        <end position="604"/>
    </location>
</feature>
<dbReference type="EMBL" id="CAJGYO010000848">
    <property type="protein sequence ID" value="CAD6343875.1"/>
    <property type="molecule type" value="Genomic_DNA"/>
</dbReference>
<evidence type="ECO:0008006" key="19">
    <source>
        <dbReference type="Google" id="ProtNLM"/>
    </source>
</evidence>
<reference evidence="17" key="1">
    <citation type="submission" date="2020-10" db="EMBL/GenBank/DDBJ databases">
        <authorList>
            <person name="Han B."/>
            <person name="Lu T."/>
            <person name="Zhao Q."/>
            <person name="Huang X."/>
            <person name="Zhao Y."/>
        </authorList>
    </citation>
    <scope>NUCLEOTIDE SEQUENCE</scope>
</reference>
<keyword evidence="3" id="KW-0808">Transferase</keyword>
<gene>
    <name evidence="17" type="ORF">NCGR_LOCUS67973</name>
</gene>
<dbReference type="Gene3D" id="3.30.430.20">
    <property type="entry name" value="Gnk2 domain, C-X8-C-X2-C motif"/>
    <property type="match status" value="2"/>
</dbReference>
<dbReference type="Gene3D" id="1.10.510.10">
    <property type="entry name" value="Transferase(Phosphotransferase) domain 1"/>
    <property type="match status" value="1"/>
</dbReference>
<dbReference type="PROSITE" id="PS00108">
    <property type="entry name" value="PROTEIN_KINASE_ST"/>
    <property type="match status" value="1"/>
</dbReference>
<dbReference type="Pfam" id="PF01657">
    <property type="entry name" value="Stress-antifung"/>
    <property type="match status" value="2"/>
</dbReference>
<keyword evidence="11 13" id="KW-0472">Membrane</keyword>
<evidence type="ECO:0000256" key="2">
    <source>
        <dbReference type="ARBA" id="ARBA00022527"/>
    </source>
</evidence>
<keyword evidence="7" id="KW-0547">Nucleotide-binding</keyword>
<dbReference type="InterPro" id="IPR000719">
    <property type="entry name" value="Prot_kinase_dom"/>
</dbReference>
<dbReference type="AlphaFoldDB" id="A0A811SRL2"/>
<keyword evidence="10 13" id="KW-1133">Transmembrane helix</keyword>
<keyword evidence="8" id="KW-0418">Kinase</keyword>
<dbReference type="GO" id="GO:0005886">
    <property type="term" value="C:plasma membrane"/>
    <property type="evidence" value="ECO:0007669"/>
    <property type="project" value="TreeGrafter"/>
</dbReference>
<dbReference type="InterPro" id="IPR002902">
    <property type="entry name" value="GNK2"/>
</dbReference>
<evidence type="ECO:0000259" key="16">
    <source>
        <dbReference type="PROSITE" id="PS51473"/>
    </source>
</evidence>
<evidence type="ECO:0000256" key="5">
    <source>
        <dbReference type="ARBA" id="ARBA00022729"/>
    </source>
</evidence>
<evidence type="ECO:0000256" key="10">
    <source>
        <dbReference type="ARBA" id="ARBA00022989"/>
    </source>
</evidence>
<protein>
    <recommendedName>
        <fullName evidence="19">Cysteine-rich receptor-like protein kinase 10</fullName>
    </recommendedName>
</protein>
<comment type="caution">
    <text evidence="17">The sequence shown here is derived from an EMBL/GenBank/DDBJ whole genome shotgun (WGS) entry which is preliminary data.</text>
</comment>
<proteinExistence type="predicted"/>
<dbReference type="Pfam" id="PF00069">
    <property type="entry name" value="Pkinase"/>
    <property type="match status" value="1"/>
</dbReference>
<feature type="signal peptide" evidence="14">
    <location>
        <begin position="1"/>
        <end position="20"/>
    </location>
</feature>
<feature type="domain" description="Protein kinase" evidence="15">
    <location>
        <begin position="353"/>
        <end position="604"/>
    </location>
</feature>
<evidence type="ECO:0000256" key="1">
    <source>
        <dbReference type="ARBA" id="ARBA00004167"/>
    </source>
</evidence>
<dbReference type="OrthoDB" id="617804at2759"/>
<evidence type="ECO:0000256" key="13">
    <source>
        <dbReference type="SAM" id="Phobius"/>
    </source>
</evidence>
<evidence type="ECO:0000256" key="7">
    <source>
        <dbReference type="ARBA" id="ARBA00022741"/>
    </source>
</evidence>
<keyword evidence="6" id="KW-0677">Repeat</keyword>
<evidence type="ECO:0000256" key="3">
    <source>
        <dbReference type="ARBA" id="ARBA00022679"/>
    </source>
</evidence>
<accession>A0A811SRL2</accession>
<feature type="domain" description="Gnk2-homologous" evidence="16">
    <location>
        <begin position="19"/>
        <end position="125"/>
    </location>
</feature>
<dbReference type="FunFam" id="1.10.510.10:FF:001161">
    <property type="entry name" value="Os11g0601500 protein"/>
    <property type="match status" value="1"/>
</dbReference>
<dbReference type="FunFam" id="3.30.430.20:FF:000021">
    <property type="entry name" value="Protein kinase domain containing protein, expressed"/>
    <property type="match status" value="1"/>
</dbReference>
<dbReference type="InterPro" id="IPR038408">
    <property type="entry name" value="GNK2_sf"/>
</dbReference>
<evidence type="ECO:0000256" key="9">
    <source>
        <dbReference type="ARBA" id="ARBA00022840"/>
    </source>
</evidence>
<dbReference type="PROSITE" id="PS50011">
    <property type="entry name" value="PROTEIN_KINASE_DOM"/>
    <property type="match status" value="1"/>
</dbReference>
<comment type="subcellular location">
    <subcellularLocation>
        <location evidence="1">Membrane</location>
        <topology evidence="1">Single-pass membrane protein</topology>
    </subcellularLocation>
</comment>
<feature type="transmembrane region" description="Helical" evidence="13">
    <location>
        <begin position="277"/>
        <end position="297"/>
    </location>
</feature>
<keyword evidence="5 14" id="KW-0732">Signal</keyword>
<evidence type="ECO:0000313" key="17">
    <source>
        <dbReference type="EMBL" id="CAD6343875.1"/>
    </source>
</evidence>
<evidence type="ECO:0000256" key="12">
    <source>
        <dbReference type="ARBA" id="ARBA00023180"/>
    </source>
</evidence>
<dbReference type="GO" id="GO:0005524">
    <property type="term" value="F:ATP binding"/>
    <property type="evidence" value="ECO:0007669"/>
    <property type="project" value="UniProtKB-KW"/>
</dbReference>
<name>A0A811SRL2_9POAL</name>
<dbReference type="PANTHER" id="PTHR27002">
    <property type="entry name" value="RECEPTOR-LIKE SERINE/THREONINE-PROTEIN KINASE SD1-8"/>
    <property type="match status" value="1"/>
</dbReference>
<dbReference type="PANTHER" id="PTHR27002:SF931">
    <property type="entry name" value="CYSTEINE-RICH RECEPTOR-LIKE PROTEIN KINASE 10"/>
    <property type="match status" value="1"/>
</dbReference>
<dbReference type="InterPro" id="IPR008271">
    <property type="entry name" value="Ser/Thr_kinase_AS"/>
</dbReference>
<dbReference type="Gene3D" id="3.30.200.20">
    <property type="entry name" value="Phosphorylase Kinase, domain 1"/>
    <property type="match status" value="1"/>
</dbReference>